<gene>
    <name evidence="9" type="ORF">OSTQU699_LOCUS4266</name>
</gene>
<organism evidence="9 10">
    <name type="scientific">Ostreobium quekettii</name>
    <dbReference type="NCBI Taxonomy" id="121088"/>
    <lineage>
        <taxon>Eukaryota</taxon>
        <taxon>Viridiplantae</taxon>
        <taxon>Chlorophyta</taxon>
        <taxon>core chlorophytes</taxon>
        <taxon>Ulvophyceae</taxon>
        <taxon>TCBD clade</taxon>
        <taxon>Bryopsidales</taxon>
        <taxon>Ostreobineae</taxon>
        <taxon>Ostreobiaceae</taxon>
        <taxon>Ostreobium</taxon>
    </lineage>
</organism>
<feature type="domain" description="Protein kinase" evidence="8">
    <location>
        <begin position="109"/>
        <end position="392"/>
    </location>
</feature>
<evidence type="ECO:0000259" key="8">
    <source>
        <dbReference type="PROSITE" id="PS50011"/>
    </source>
</evidence>
<keyword evidence="5 6" id="KW-0067">ATP-binding</keyword>
<proteinExistence type="predicted"/>
<dbReference type="EMBL" id="CAJHUC010000913">
    <property type="protein sequence ID" value="CAD7698907.1"/>
    <property type="molecule type" value="Genomic_DNA"/>
</dbReference>
<evidence type="ECO:0000313" key="10">
    <source>
        <dbReference type="Proteomes" id="UP000708148"/>
    </source>
</evidence>
<dbReference type="GO" id="GO:0004674">
    <property type="term" value="F:protein serine/threonine kinase activity"/>
    <property type="evidence" value="ECO:0007669"/>
    <property type="project" value="UniProtKB-KW"/>
</dbReference>
<dbReference type="PANTHER" id="PTHR24350">
    <property type="entry name" value="SERINE/THREONINE-PROTEIN KINASE IAL-RELATED"/>
    <property type="match status" value="1"/>
</dbReference>
<protein>
    <recommendedName>
        <fullName evidence="8">Protein kinase domain-containing protein</fullName>
    </recommendedName>
</protein>
<keyword evidence="4" id="KW-0418">Kinase</keyword>
<dbReference type="GO" id="GO:0005524">
    <property type="term" value="F:ATP binding"/>
    <property type="evidence" value="ECO:0007669"/>
    <property type="project" value="UniProtKB-KW"/>
</dbReference>
<evidence type="ECO:0000256" key="3">
    <source>
        <dbReference type="ARBA" id="ARBA00022741"/>
    </source>
</evidence>
<name>A0A8S1IYN9_9CHLO</name>
<feature type="binding site" evidence="6">
    <location>
        <position position="119"/>
    </location>
    <ligand>
        <name>ATP</name>
        <dbReference type="ChEBI" id="CHEBI:30616"/>
    </ligand>
</feature>
<dbReference type="SUPFAM" id="SSF56112">
    <property type="entry name" value="Protein kinase-like (PK-like)"/>
    <property type="match status" value="1"/>
</dbReference>
<sequence>MLFFWLRFFGYRQDKLSAAEDEDDAAPATIVPGRYCSQPRKSIMYHPAEIRIEHSPAPLDGDLATARRGTQRRAAIDLDRGDSVLGSLRISVDALPTRQHNMSVPLHSYTDFTIMHKGRLSKIVSASHKFTGEEVAIKMYDRTVMSAIQLEDIAREIDILVMAKGVDGIVQYEKADNGKYLTAIVLKGCTGGTLAKRLANAGGRMPEVMCVRDVVKPLVSALAWLHEHNVVHRNLKPQHILFDDEDELRICDFFIAAVMGKTALVGREGSLAYMAPEMVTKPTDDEIFHEVIDNGISETDLPSYNEKVDIWSLGVITVELLTGHKPFIANTPGEMAAVQKQELQGDRWGGVLDFIRDQEFLSLSGQDFLSSILRIDPRDRPSARALMAHPWLDTVHSDLEA</sequence>
<evidence type="ECO:0000256" key="7">
    <source>
        <dbReference type="PIRSR" id="PIRSR630616-3"/>
    </source>
</evidence>
<keyword evidence="2" id="KW-0808">Transferase</keyword>
<keyword evidence="3 6" id="KW-0547">Nucleotide-binding</keyword>
<dbReference type="OrthoDB" id="541276at2759"/>
<dbReference type="InterPro" id="IPR030616">
    <property type="entry name" value="Aur-like"/>
</dbReference>
<dbReference type="Proteomes" id="UP000708148">
    <property type="component" value="Unassembled WGS sequence"/>
</dbReference>
<evidence type="ECO:0000256" key="6">
    <source>
        <dbReference type="PIRSR" id="PIRSR630616-2"/>
    </source>
</evidence>
<dbReference type="PROSITE" id="PS50011">
    <property type="entry name" value="PROTEIN_KINASE_DOM"/>
    <property type="match status" value="1"/>
</dbReference>
<feature type="cross-link" description="Glycyl lysine isopeptide (Lys-Gly) (interchain with G-Cter in SUMO2)" evidence="7">
    <location>
        <position position="236"/>
    </location>
</feature>
<evidence type="ECO:0000256" key="5">
    <source>
        <dbReference type="ARBA" id="ARBA00022840"/>
    </source>
</evidence>
<dbReference type="AlphaFoldDB" id="A0A8S1IYN9"/>
<accession>A0A8S1IYN9</accession>
<dbReference type="Pfam" id="PF00069">
    <property type="entry name" value="Pkinase"/>
    <property type="match status" value="1"/>
</dbReference>
<feature type="binding site" evidence="6">
    <location>
        <position position="138"/>
    </location>
    <ligand>
        <name>ATP</name>
        <dbReference type="ChEBI" id="CHEBI:30616"/>
    </ligand>
</feature>
<dbReference type="InterPro" id="IPR000719">
    <property type="entry name" value="Prot_kinase_dom"/>
</dbReference>
<keyword evidence="10" id="KW-1185">Reference proteome</keyword>
<reference evidence="9" key="1">
    <citation type="submission" date="2020-12" db="EMBL/GenBank/DDBJ databases">
        <authorList>
            <person name="Iha C."/>
        </authorList>
    </citation>
    <scope>NUCLEOTIDE SEQUENCE</scope>
</reference>
<evidence type="ECO:0000313" key="9">
    <source>
        <dbReference type="EMBL" id="CAD7698907.1"/>
    </source>
</evidence>
<evidence type="ECO:0000256" key="2">
    <source>
        <dbReference type="ARBA" id="ARBA00022679"/>
    </source>
</evidence>
<dbReference type="Gene3D" id="1.10.510.10">
    <property type="entry name" value="Transferase(Phosphotransferase) domain 1"/>
    <property type="match status" value="1"/>
</dbReference>
<comment type="caution">
    <text evidence="9">The sequence shown here is derived from an EMBL/GenBank/DDBJ whole genome shotgun (WGS) entry which is preliminary data.</text>
</comment>
<feature type="binding site" evidence="6">
    <location>
        <position position="252"/>
    </location>
    <ligand>
        <name>ATP</name>
        <dbReference type="ChEBI" id="CHEBI:30616"/>
    </ligand>
</feature>
<evidence type="ECO:0000256" key="4">
    <source>
        <dbReference type="ARBA" id="ARBA00022777"/>
    </source>
</evidence>
<dbReference type="InterPro" id="IPR011009">
    <property type="entry name" value="Kinase-like_dom_sf"/>
</dbReference>
<keyword evidence="1" id="KW-0723">Serine/threonine-protein kinase</keyword>
<evidence type="ECO:0000256" key="1">
    <source>
        <dbReference type="ARBA" id="ARBA00022527"/>
    </source>
</evidence>